<protein>
    <recommendedName>
        <fullName evidence="2">CUB domain-containing protein</fullName>
    </recommendedName>
</protein>
<keyword evidence="1" id="KW-1015">Disulfide bond</keyword>
<dbReference type="Gene3D" id="2.60.120.290">
    <property type="entry name" value="Spermadhesin, CUB domain"/>
    <property type="match status" value="1"/>
</dbReference>
<dbReference type="AlphaFoldDB" id="A0A3P7IAR8"/>
<accession>A0A3P7IAR8</accession>
<evidence type="ECO:0000313" key="4">
    <source>
        <dbReference type="Proteomes" id="UP000270094"/>
    </source>
</evidence>
<evidence type="ECO:0000313" key="3">
    <source>
        <dbReference type="EMBL" id="VDM70351.1"/>
    </source>
</evidence>
<name>A0A3P7IAR8_STRVU</name>
<gene>
    <name evidence="3" type="ORF">SVUK_LOCUS5349</name>
</gene>
<dbReference type="InterPro" id="IPR000859">
    <property type="entry name" value="CUB_dom"/>
</dbReference>
<sequence length="78" mass="9049">MSFRHHVVLNITDFYTEPYNDVLALFDGENTTGKHIDVLHGKRTFVSLIRNENETMSLLFKTDHDVSYDGFRILFKAG</sequence>
<dbReference type="Proteomes" id="UP000270094">
    <property type="component" value="Unassembled WGS sequence"/>
</dbReference>
<dbReference type="Pfam" id="PF00431">
    <property type="entry name" value="CUB"/>
    <property type="match status" value="1"/>
</dbReference>
<organism evidence="3 4">
    <name type="scientific">Strongylus vulgaris</name>
    <name type="common">Blood worm</name>
    <dbReference type="NCBI Taxonomy" id="40348"/>
    <lineage>
        <taxon>Eukaryota</taxon>
        <taxon>Metazoa</taxon>
        <taxon>Ecdysozoa</taxon>
        <taxon>Nematoda</taxon>
        <taxon>Chromadorea</taxon>
        <taxon>Rhabditida</taxon>
        <taxon>Rhabditina</taxon>
        <taxon>Rhabditomorpha</taxon>
        <taxon>Strongyloidea</taxon>
        <taxon>Strongylidae</taxon>
        <taxon>Strongylus</taxon>
    </lineage>
</organism>
<evidence type="ECO:0000259" key="2">
    <source>
        <dbReference type="Pfam" id="PF00431"/>
    </source>
</evidence>
<dbReference type="EMBL" id="UYYB01015711">
    <property type="protein sequence ID" value="VDM70351.1"/>
    <property type="molecule type" value="Genomic_DNA"/>
</dbReference>
<dbReference type="SUPFAM" id="SSF49854">
    <property type="entry name" value="Spermadhesin, CUB domain"/>
    <property type="match status" value="1"/>
</dbReference>
<dbReference type="OrthoDB" id="5824796at2759"/>
<dbReference type="InterPro" id="IPR035914">
    <property type="entry name" value="Sperma_CUB_dom_sf"/>
</dbReference>
<evidence type="ECO:0000256" key="1">
    <source>
        <dbReference type="ARBA" id="ARBA00023157"/>
    </source>
</evidence>
<keyword evidence="4" id="KW-1185">Reference proteome</keyword>
<proteinExistence type="predicted"/>
<reference evidence="3 4" key="1">
    <citation type="submission" date="2018-11" db="EMBL/GenBank/DDBJ databases">
        <authorList>
            <consortium name="Pathogen Informatics"/>
        </authorList>
    </citation>
    <scope>NUCLEOTIDE SEQUENCE [LARGE SCALE GENOMIC DNA]</scope>
</reference>
<dbReference type="CDD" id="cd00041">
    <property type="entry name" value="CUB"/>
    <property type="match status" value="1"/>
</dbReference>
<feature type="domain" description="CUB" evidence="2">
    <location>
        <begin position="4"/>
        <end position="75"/>
    </location>
</feature>